<dbReference type="InterPro" id="IPR029119">
    <property type="entry name" value="MutY_C"/>
</dbReference>
<comment type="similarity">
    <text evidence="2">Belongs to the Nudix hydrolase family.</text>
</comment>
<dbReference type="Gene3D" id="3.90.79.10">
    <property type="entry name" value="Nucleoside Triphosphate Pyrophosphohydrolase"/>
    <property type="match status" value="1"/>
</dbReference>
<keyword evidence="9" id="KW-0234">DNA repair</keyword>
<evidence type="ECO:0000259" key="17">
    <source>
        <dbReference type="PROSITE" id="PS51462"/>
    </source>
</evidence>
<evidence type="ECO:0000256" key="11">
    <source>
        <dbReference type="ARBA" id="ARBA00036904"/>
    </source>
</evidence>
<dbReference type="GO" id="GO:0035539">
    <property type="term" value="F:8-oxo-7,8-dihydrodeoxyguanosine triphosphate pyrophosphatase activity"/>
    <property type="evidence" value="ECO:0007669"/>
    <property type="project" value="UniProtKB-EC"/>
</dbReference>
<dbReference type="CDD" id="cd03425">
    <property type="entry name" value="NUDIX_MutT_NudA_like"/>
    <property type="match status" value="1"/>
</dbReference>
<evidence type="ECO:0000256" key="15">
    <source>
        <dbReference type="ARBA" id="ARBA00041979"/>
    </source>
</evidence>
<dbReference type="GO" id="GO:0046872">
    <property type="term" value="F:metal ion binding"/>
    <property type="evidence" value="ECO:0007669"/>
    <property type="project" value="UniProtKB-KW"/>
</dbReference>
<evidence type="ECO:0000313" key="18">
    <source>
        <dbReference type="EMBL" id="TYR36149.1"/>
    </source>
</evidence>
<comment type="cofactor">
    <cofactor evidence="1">
        <name>Mg(2+)</name>
        <dbReference type="ChEBI" id="CHEBI:18420"/>
    </cofactor>
</comment>
<dbReference type="PROSITE" id="PS00893">
    <property type="entry name" value="NUDIX_BOX"/>
    <property type="match status" value="1"/>
</dbReference>
<dbReference type="GO" id="GO:0006260">
    <property type="term" value="P:DNA replication"/>
    <property type="evidence" value="ECO:0007669"/>
    <property type="project" value="UniProtKB-KW"/>
</dbReference>
<evidence type="ECO:0000256" key="14">
    <source>
        <dbReference type="ARBA" id="ARBA00041592"/>
    </source>
</evidence>
<comment type="catalytic activity">
    <reaction evidence="10">
        <text>8-oxo-dGTP + H2O = 8-oxo-dGMP + diphosphate + H(+)</text>
        <dbReference type="Rhea" id="RHEA:31575"/>
        <dbReference type="ChEBI" id="CHEBI:15377"/>
        <dbReference type="ChEBI" id="CHEBI:15378"/>
        <dbReference type="ChEBI" id="CHEBI:33019"/>
        <dbReference type="ChEBI" id="CHEBI:63224"/>
        <dbReference type="ChEBI" id="CHEBI:77896"/>
        <dbReference type="EC" id="3.6.1.55"/>
    </reaction>
</comment>
<evidence type="ECO:0000256" key="12">
    <source>
        <dbReference type="ARBA" id="ARBA00038905"/>
    </source>
</evidence>
<evidence type="ECO:0000313" key="19">
    <source>
        <dbReference type="Proteomes" id="UP000322362"/>
    </source>
</evidence>
<dbReference type="GO" id="GO:0044715">
    <property type="term" value="F:8-oxo-dGDP phosphatase activity"/>
    <property type="evidence" value="ECO:0007669"/>
    <property type="project" value="TreeGrafter"/>
</dbReference>
<keyword evidence="5" id="KW-0479">Metal-binding</keyword>
<protein>
    <recommendedName>
        <fullName evidence="13">8-oxo-dGTP diphosphatase</fullName>
        <ecNumber evidence="12">3.6.1.55</ecNumber>
    </recommendedName>
    <alternativeName>
        <fullName evidence="16">7,8-dihydro-8-oxoguanine-triphosphatase</fullName>
    </alternativeName>
    <alternativeName>
        <fullName evidence="15">Mutator protein MutT</fullName>
    </alternativeName>
    <alternativeName>
        <fullName evidence="14">dGTP pyrophosphohydrolase</fullName>
    </alternativeName>
</protein>
<comment type="caution">
    <text evidence="18">The sequence shown here is derived from an EMBL/GenBank/DDBJ whole genome shotgun (WGS) entry which is preliminary data.</text>
</comment>
<reference evidence="18 19" key="1">
    <citation type="submission" date="2019-08" db="EMBL/GenBank/DDBJ databases">
        <title>Phlebobacter frassis gen. nov. sp. nov., a new member of family Sphingobacteriaceae isolated from sand fly rearing media.</title>
        <authorList>
            <person name="Kakumanu M.L."/>
            <person name="Marayati B.F."/>
            <person name="Wada-Katsumata A."/>
            <person name="Wasserberg G."/>
            <person name="Schal C."/>
            <person name="Apperson C.S."/>
            <person name="Ponnusamy L."/>
        </authorList>
    </citation>
    <scope>NUCLEOTIDE SEQUENCE [LARGE SCALE GENOMIC DNA]</scope>
    <source>
        <strain evidence="18 19">SSI9</strain>
    </source>
</reference>
<evidence type="ECO:0000256" key="3">
    <source>
        <dbReference type="ARBA" id="ARBA00022457"/>
    </source>
</evidence>
<dbReference type="GO" id="GO:0006281">
    <property type="term" value="P:DNA repair"/>
    <property type="evidence" value="ECO:0007669"/>
    <property type="project" value="UniProtKB-KW"/>
</dbReference>
<dbReference type="GO" id="GO:0008413">
    <property type="term" value="F:8-oxo-7,8-dihydroguanosine triphosphate pyrophosphatase activity"/>
    <property type="evidence" value="ECO:0007669"/>
    <property type="project" value="TreeGrafter"/>
</dbReference>
<dbReference type="PROSITE" id="PS51462">
    <property type="entry name" value="NUDIX"/>
    <property type="match status" value="1"/>
</dbReference>
<keyword evidence="8" id="KW-0460">Magnesium</keyword>
<evidence type="ECO:0000256" key="2">
    <source>
        <dbReference type="ARBA" id="ARBA00005582"/>
    </source>
</evidence>
<dbReference type="EMBL" id="VTAV01000005">
    <property type="protein sequence ID" value="TYR36149.1"/>
    <property type="molecule type" value="Genomic_DNA"/>
</dbReference>
<dbReference type="InterPro" id="IPR000086">
    <property type="entry name" value="NUDIX_hydrolase_dom"/>
</dbReference>
<dbReference type="PRINTS" id="PR00502">
    <property type="entry name" value="NUDIXFAMILY"/>
</dbReference>
<name>A0A5D4H855_9SPHI</name>
<dbReference type="InterPro" id="IPR020084">
    <property type="entry name" value="NUDIX_hydrolase_CS"/>
</dbReference>
<dbReference type="SUPFAM" id="SSF55811">
    <property type="entry name" value="Nudix"/>
    <property type="match status" value="1"/>
</dbReference>
<organism evidence="18 19">
    <name type="scientific">Sphingobacterium phlebotomi</name>
    <dbReference type="NCBI Taxonomy" id="2605433"/>
    <lineage>
        <taxon>Bacteria</taxon>
        <taxon>Pseudomonadati</taxon>
        <taxon>Bacteroidota</taxon>
        <taxon>Sphingobacteriia</taxon>
        <taxon>Sphingobacteriales</taxon>
        <taxon>Sphingobacteriaceae</taxon>
        <taxon>Sphingobacterium</taxon>
    </lineage>
</organism>
<evidence type="ECO:0000256" key="10">
    <source>
        <dbReference type="ARBA" id="ARBA00035861"/>
    </source>
</evidence>
<evidence type="ECO:0000256" key="4">
    <source>
        <dbReference type="ARBA" id="ARBA00022705"/>
    </source>
</evidence>
<comment type="catalytic activity">
    <reaction evidence="11">
        <text>8-oxo-GTP + H2O = 8-oxo-GMP + diphosphate + H(+)</text>
        <dbReference type="Rhea" id="RHEA:67616"/>
        <dbReference type="ChEBI" id="CHEBI:15377"/>
        <dbReference type="ChEBI" id="CHEBI:15378"/>
        <dbReference type="ChEBI" id="CHEBI:33019"/>
        <dbReference type="ChEBI" id="CHEBI:143553"/>
        <dbReference type="ChEBI" id="CHEBI:145694"/>
    </reaction>
</comment>
<keyword evidence="3" id="KW-0515">Mutator protein</keyword>
<dbReference type="GO" id="GO:0044716">
    <property type="term" value="F:8-oxo-GDP phosphatase activity"/>
    <property type="evidence" value="ECO:0007669"/>
    <property type="project" value="TreeGrafter"/>
</dbReference>
<dbReference type="PANTHER" id="PTHR47707">
    <property type="entry name" value="8-OXO-DGTP DIPHOSPHATASE"/>
    <property type="match status" value="1"/>
</dbReference>
<dbReference type="InterPro" id="IPR020476">
    <property type="entry name" value="Nudix_hydrolase"/>
</dbReference>
<evidence type="ECO:0000256" key="7">
    <source>
        <dbReference type="ARBA" id="ARBA00022801"/>
    </source>
</evidence>
<dbReference type="RefSeq" id="WP_148919001.1">
    <property type="nucleotide sequence ID" value="NZ_VTAV01000005.1"/>
</dbReference>
<keyword evidence="4" id="KW-0235">DNA replication</keyword>
<dbReference type="Proteomes" id="UP000322362">
    <property type="component" value="Unassembled WGS sequence"/>
</dbReference>
<keyword evidence="19" id="KW-1185">Reference proteome</keyword>
<evidence type="ECO:0000256" key="6">
    <source>
        <dbReference type="ARBA" id="ARBA00022763"/>
    </source>
</evidence>
<evidence type="ECO:0000256" key="1">
    <source>
        <dbReference type="ARBA" id="ARBA00001946"/>
    </source>
</evidence>
<dbReference type="InterPro" id="IPR015797">
    <property type="entry name" value="NUDIX_hydrolase-like_dom_sf"/>
</dbReference>
<dbReference type="PANTHER" id="PTHR47707:SF1">
    <property type="entry name" value="NUDIX HYDROLASE FAMILY PROTEIN"/>
    <property type="match status" value="1"/>
</dbReference>
<accession>A0A5D4H855</accession>
<evidence type="ECO:0000256" key="5">
    <source>
        <dbReference type="ARBA" id="ARBA00022723"/>
    </source>
</evidence>
<evidence type="ECO:0000256" key="8">
    <source>
        <dbReference type="ARBA" id="ARBA00022842"/>
    </source>
</evidence>
<gene>
    <name evidence="18" type="ORF">FXV77_09520</name>
</gene>
<dbReference type="EC" id="3.6.1.55" evidence="12"/>
<evidence type="ECO:0000256" key="9">
    <source>
        <dbReference type="ARBA" id="ARBA00023204"/>
    </source>
</evidence>
<feature type="domain" description="Nudix hydrolase" evidence="17">
    <location>
        <begin position="1"/>
        <end position="125"/>
    </location>
</feature>
<evidence type="ECO:0000256" key="13">
    <source>
        <dbReference type="ARBA" id="ARBA00040794"/>
    </source>
</evidence>
<dbReference type="Pfam" id="PF14815">
    <property type="entry name" value="NUDIX_4"/>
    <property type="match status" value="1"/>
</dbReference>
<keyword evidence="6" id="KW-0227">DNA damage</keyword>
<proteinExistence type="inferred from homology"/>
<keyword evidence="7 18" id="KW-0378">Hydrolase</keyword>
<dbReference type="InterPro" id="IPR047127">
    <property type="entry name" value="MutT-like"/>
</dbReference>
<evidence type="ECO:0000256" key="16">
    <source>
        <dbReference type="ARBA" id="ARBA00042798"/>
    </source>
</evidence>
<dbReference type="AlphaFoldDB" id="A0A5D4H855"/>
<sequence>MLYVTCAIIEHENKILICQRSERMKLPLKWEFPGGKVESGESKEDCLKREIWEELGLEIEVGVALTAVEHRYSELSLCLYPFLCKPTGGSLAIAEHAQAIWVDKSELQNYDWAEADVPIVNEIMQLWS</sequence>